<gene>
    <name evidence="1" type="ORF">MRX98_17030</name>
</gene>
<reference evidence="1" key="1">
    <citation type="submission" date="2022-04" db="EMBL/GenBank/DDBJ databases">
        <title>Desulfatitalea alkaliphila sp. nov., a novel anaerobic sulfate-reducing bacterium isolated from terrestrial mud volcano, Taman Peninsula, Russia.</title>
        <authorList>
            <person name="Khomyakova M.A."/>
            <person name="Merkel A.Y."/>
            <person name="Slobodkin A.I."/>
        </authorList>
    </citation>
    <scope>NUCLEOTIDE SEQUENCE</scope>
    <source>
        <strain evidence="1">M08but</strain>
    </source>
</reference>
<accession>A0AA41UM60</accession>
<evidence type="ECO:0000313" key="1">
    <source>
        <dbReference type="EMBL" id="MCJ8502291.1"/>
    </source>
</evidence>
<dbReference type="AlphaFoldDB" id="A0AA41UM60"/>
<comment type="caution">
    <text evidence="1">The sequence shown here is derived from an EMBL/GenBank/DDBJ whole genome shotgun (WGS) entry which is preliminary data.</text>
</comment>
<dbReference type="EMBL" id="JALJRB010000023">
    <property type="protein sequence ID" value="MCJ8502291.1"/>
    <property type="molecule type" value="Genomic_DNA"/>
</dbReference>
<sequence length="66" mass="6825">MSVEREVAPATVAGATRVHMAQPLRAVVLWRIVGCEGLRQGRDDAAIVPAGADTSGRSAVATAKLI</sequence>
<proteinExistence type="predicted"/>
<organism evidence="1 2">
    <name type="scientific">Desulfatitalea alkaliphila</name>
    <dbReference type="NCBI Taxonomy" id="2929485"/>
    <lineage>
        <taxon>Bacteria</taxon>
        <taxon>Pseudomonadati</taxon>
        <taxon>Thermodesulfobacteriota</taxon>
        <taxon>Desulfobacteria</taxon>
        <taxon>Desulfobacterales</taxon>
        <taxon>Desulfosarcinaceae</taxon>
        <taxon>Desulfatitalea</taxon>
    </lineage>
</organism>
<protein>
    <submittedName>
        <fullName evidence="1">Uncharacterized protein</fullName>
    </submittedName>
</protein>
<name>A0AA41UM60_9BACT</name>
<keyword evidence="2" id="KW-1185">Reference proteome</keyword>
<evidence type="ECO:0000313" key="2">
    <source>
        <dbReference type="Proteomes" id="UP001165427"/>
    </source>
</evidence>
<dbReference type="Proteomes" id="UP001165427">
    <property type="component" value="Unassembled WGS sequence"/>
</dbReference>
<dbReference type="RefSeq" id="WP_246912824.1">
    <property type="nucleotide sequence ID" value="NZ_JALJRB010000023.1"/>
</dbReference>